<keyword evidence="6" id="KW-1185">Reference proteome</keyword>
<accession>A0A172TVN6</accession>
<evidence type="ECO:0000313" key="6">
    <source>
        <dbReference type="Proteomes" id="UP000077177"/>
    </source>
</evidence>
<dbReference type="GO" id="GO:0016832">
    <property type="term" value="F:aldehyde-lyase activity"/>
    <property type="evidence" value="ECO:0007669"/>
    <property type="project" value="TreeGrafter"/>
</dbReference>
<name>A0A172TVN6_9BACT</name>
<evidence type="ECO:0000256" key="3">
    <source>
        <dbReference type="ARBA" id="ARBA00023239"/>
    </source>
</evidence>
<dbReference type="GO" id="GO:0005737">
    <property type="term" value="C:cytoplasm"/>
    <property type="evidence" value="ECO:0007669"/>
    <property type="project" value="TreeGrafter"/>
</dbReference>
<dbReference type="EMBL" id="CP011390">
    <property type="protein sequence ID" value="ANE51062.1"/>
    <property type="molecule type" value="Genomic_DNA"/>
</dbReference>
<dbReference type="PANTHER" id="PTHR30502:SF0">
    <property type="entry name" value="PHOSPHOENOLPYRUVATE CARBOXYLASE FAMILY PROTEIN"/>
    <property type="match status" value="1"/>
</dbReference>
<dbReference type="InterPro" id="IPR050251">
    <property type="entry name" value="HpcH-HpaI_aldolase"/>
</dbReference>
<keyword evidence="3" id="KW-0456">Lyase</keyword>
<dbReference type="AlphaFoldDB" id="A0A172TVN6"/>
<dbReference type="Proteomes" id="UP000077177">
    <property type="component" value="Chromosome"/>
</dbReference>
<dbReference type="STRING" id="1492898.SY85_11675"/>
<dbReference type="Pfam" id="PF03328">
    <property type="entry name" value="HpcH_HpaI"/>
    <property type="match status" value="1"/>
</dbReference>
<comment type="similarity">
    <text evidence="1">Belongs to the HpcH/HpaI aldolase family.</text>
</comment>
<evidence type="ECO:0000256" key="1">
    <source>
        <dbReference type="ARBA" id="ARBA00005568"/>
    </source>
</evidence>
<evidence type="ECO:0000259" key="4">
    <source>
        <dbReference type="Pfam" id="PF03328"/>
    </source>
</evidence>
<keyword evidence="2" id="KW-0479">Metal-binding</keyword>
<organism evidence="5 6">
    <name type="scientific">Flavisolibacter tropicus</name>
    <dbReference type="NCBI Taxonomy" id="1492898"/>
    <lineage>
        <taxon>Bacteria</taxon>
        <taxon>Pseudomonadati</taxon>
        <taxon>Bacteroidota</taxon>
        <taxon>Chitinophagia</taxon>
        <taxon>Chitinophagales</taxon>
        <taxon>Chitinophagaceae</taxon>
        <taxon>Flavisolibacter</taxon>
    </lineage>
</organism>
<dbReference type="PANTHER" id="PTHR30502">
    <property type="entry name" value="2-KETO-3-DEOXY-L-RHAMNONATE ALDOLASE"/>
    <property type="match status" value="1"/>
</dbReference>
<feature type="domain" description="HpcH/HpaI aldolase/citrate lyase" evidence="4">
    <location>
        <begin position="28"/>
        <end position="244"/>
    </location>
</feature>
<proteinExistence type="inferred from homology"/>
<dbReference type="InterPro" id="IPR005000">
    <property type="entry name" value="Aldolase/citrate-lyase_domain"/>
</dbReference>
<reference evidence="5 6" key="2">
    <citation type="journal article" date="2016" name="Int. J. Syst. Evol. Microbiol.">
        <title>Flavisolibacter tropicus sp. nov., isolated from tropical soil.</title>
        <authorList>
            <person name="Lee J.J."/>
            <person name="Kang M.S."/>
            <person name="Kim G.S."/>
            <person name="Lee C.S."/>
            <person name="Lim S."/>
            <person name="Lee J."/>
            <person name="Roh S.H."/>
            <person name="Kang H."/>
            <person name="Ha J.M."/>
            <person name="Bae S."/>
            <person name="Jung H.Y."/>
            <person name="Kim M.K."/>
        </authorList>
    </citation>
    <scope>NUCLEOTIDE SEQUENCE [LARGE SCALE GENOMIC DNA]</scope>
    <source>
        <strain evidence="5 6">LCS9</strain>
    </source>
</reference>
<dbReference type="KEGG" id="fla:SY85_11675"/>
<gene>
    <name evidence="5" type="ORF">SY85_11675</name>
</gene>
<reference evidence="6" key="1">
    <citation type="submission" date="2015-01" db="EMBL/GenBank/DDBJ databases">
        <title>Flavisolibacter sp./LCS9/ whole genome sequencing.</title>
        <authorList>
            <person name="Kim M.K."/>
            <person name="Srinivasan S."/>
            <person name="Lee J.-J."/>
        </authorList>
    </citation>
    <scope>NUCLEOTIDE SEQUENCE [LARGE SCALE GENOMIC DNA]</scope>
    <source>
        <strain evidence="6">LCS9</strain>
    </source>
</reference>
<sequence length="265" mass="30201">MKLKSSRVKKILREGGICYGTMLRMLRTPQAVALCASQHWDYVILDTEHNDYDLETLSNFCLASKYVDMDLYVRVPDKLYHQMAQMLDVGAEGLILPQVRTDEEARRIINATKYAPLGKRGVSLSETVTLFGDYSQAAYTQWANEELMNIIQIESEEGVNNVGKILSNKGIDAVMIGPADMSQDMGISGQLEHPRLEEAFHEIIEQCNKYDVAPGIHFSKMEYVEKWVKEGMRFVTYSYDSKFIKDAYSESLQKLRSFKPAQTLV</sequence>
<protein>
    <recommendedName>
        <fullName evidence="4">HpcH/HpaI aldolase/citrate lyase domain-containing protein</fullName>
    </recommendedName>
</protein>
<dbReference type="InterPro" id="IPR015813">
    <property type="entry name" value="Pyrv/PenolPyrv_kinase-like_dom"/>
</dbReference>
<dbReference type="SUPFAM" id="SSF51621">
    <property type="entry name" value="Phosphoenolpyruvate/pyruvate domain"/>
    <property type="match status" value="1"/>
</dbReference>
<dbReference type="GO" id="GO:0046872">
    <property type="term" value="F:metal ion binding"/>
    <property type="evidence" value="ECO:0007669"/>
    <property type="project" value="UniProtKB-KW"/>
</dbReference>
<dbReference type="InterPro" id="IPR040442">
    <property type="entry name" value="Pyrv_kinase-like_dom_sf"/>
</dbReference>
<evidence type="ECO:0000256" key="2">
    <source>
        <dbReference type="ARBA" id="ARBA00022723"/>
    </source>
</evidence>
<dbReference type="Gene3D" id="3.20.20.60">
    <property type="entry name" value="Phosphoenolpyruvate-binding domains"/>
    <property type="match status" value="1"/>
</dbReference>
<evidence type="ECO:0000313" key="5">
    <source>
        <dbReference type="EMBL" id="ANE51062.1"/>
    </source>
</evidence>